<keyword evidence="3" id="KW-1185">Reference proteome</keyword>
<dbReference type="Pfam" id="PF12930">
    <property type="entry name" value="DUF3836"/>
    <property type="match status" value="1"/>
</dbReference>
<proteinExistence type="predicted"/>
<name>A0AAW7JJ77_9BACT</name>
<dbReference type="EMBL" id="JAUEIF010000002">
    <property type="protein sequence ID" value="MDN0024403.1"/>
    <property type="molecule type" value="Genomic_DNA"/>
</dbReference>
<dbReference type="Proteomes" id="UP001167831">
    <property type="component" value="Unassembled WGS sequence"/>
</dbReference>
<dbReference type="RefSeq" id="WP_289826280.1">
    <property type="nucleotide sequence ID" value="NZ_JAUEIE010000023.1"/>
</dbReference>
<comment type="caution">
    <text evidence="2">The sequence shown here is derived from an EMBL/GenBank/DDBJ whole genome shotgun (WGS) entry which is preliminary data.</text>
</comment>
<evidence type="ECO:0000313" key="4">
    <source>
        <dbReference type="Proteomes" id="UP001168478"/>
    </source>
</evidence>
<dbReference type="EMBL" id="JAUEIE010000023">
    <property type="protein sequence ID" value="MDN0023866.1"/>
    <property type="molecule type" value="Genomic_DNA"/>
</dbReference>
<evidence type="ECO:0000313" key="2">
    <source>
        <dbReference type="EMBL" id="MDN0024403.1"/>
    </source>
</evidence>
<reference evidence="2" key="1">
    <citation type="submission" date="2023-06" db="EMBL/GenBank/DDBJ databases">
        <authorList>
            <person name="Zeman M."/>
            <person name="Kubasova T."/>
            <person name="Jahodarova E."/>
            <person name="Nykrynova M."/>
            <person name="Rychlik I."/>
        </authorList>
    </citation>
    <scope>NUCLEOTIDE SEQUENCE</scope>
    <source>
        <strain evidence="2">ET15</strain>
        <strain evidence="1">ET37</strain>
    </source>
</reference>
<dbReference type="InterPro" id="IPR024339">
    <property type="entry name" value="DUF3836"/>
</dbReference>
<evidence type="ECO:0000313" key="1">
    <source>
        <dbReference type="EMBL" id="MDN0023866.1"/>
    </source>
</evidence>
<sequence>MDAIITAATVMAMYFNSLGSESSRYLYNADIQDGKVASINVYDNSEKYLSQKLQYRFLYDSDNRLVSKEALEWNSSSRRWQPSYRLNYTYDAAGYTLELQRWDSKASAYAKAEEKTEYRMVMGNVAAVNTYRWCDKAKGYELADNMLVMQPQADWYIAQDVTVK</sequence>
<dbReference type="Proteomes" id="UP001168478">
    <property type="component" value="Unassembled WGS sequence"/>
</dbReference>
<reference evidence="2" key="2">
    <citation type="submission" date="2023-08" db="EMBL/GenBank/DDBJ databases">
        <title>Identification and characterization of horizontal gene transfer across gut microbiota members of farm animals based on homology search.</title>
        <authorList>
            <person name="Schwarzerova J."/>
            <person name="Nykrynova M."/>
            <person name="Jureckova K."/>
            <person name="Cejkova D."/>
            <person name="Rychlik I."/>
        </authorList>
    </citation>
    <scope>NUCLEOTIDE SEQUENCE</scope>
    <source>
        <strain evidence="2">ET15</strain>
        <strain evidence="1">ET37</strain>
    </source>
</reference>
<accession>A0AAW7JJ77</accession>
<gene>
    <name evidence="1" type="ORF">QVN81_12730</name>
    <name evidence="2" type="ORF">QVN84_02525</name>
</gene>
<protein>
    <submittedName>
        <fullName evidence="2">DUF3836 domain-containing protein</fullName>
    </submittedName>
</protein>
<organism evidence="2 4">
    <name type="scientific">Leyella lascolaii</name>
    <dbReference type="NCBI Taxonomy" id="1776379"/>
    <lineage>
        <taxon>Bacteria</taxon>
        <taxon>Pseudomonadati</taxon>
        <taxon>Bacteroidota</taxon>
        <taxon>Bacteroidia</taxon>
        <taxon>Bacteroidales</taxon>
        <taxon>Prevotellaceae</taxon>
        <taxon>Leyella</taxon>
    </lineage>
</organism>
<dbReference type="Gene3D" id="2.40.128.720">
    <property type="match status" value="1"/>
</dbReference>
<dbReference type="AlphaFoldDB" id="A0AAW7JJ77"/>
<evidence type="ECO:0000313" key="3">
    <source>
        <dbReference type="Proteomes" id="UP001167831"/>
    </source>
</evidence>